<evidence type="ECO:0000313" key="2">
    <source>
        <dbReference type="Proteomes" id="UP000309747"/>
    </source>
</evidence>
<proteinExistence type="predicted"/>
<gene>
    <name evidence="1" type="ORF">FA743_01850</name>
</gene>
<name>A0A4U0REZ4_9RHOB</name>
<dbReference type="Proteomes" id="UP000309747">
    <property type="component" value="Unassembled WGS sequence"/>
</dbReference>
<protein>
    <submittedName>
        <fullName evidence="1">Gene transfer agent family protein</fullName>
    </submittedName>
</protein>
<comment type="caution">
    <text evidence="1">The sequence shown here is derived from an EMBL/GenBank/DDBJ whole genome shotgun (WGS) entry which is preliminary data.</text>
</comment>
<dbReference type="Pfam" id="PF11836">
    <property type="entry name" value="Phage_TAC_11"/>
    <property type="match status" value="1"/>
</dbReference>
<keyword evidence="2" id="KW-1185">Reference proteome</keyword>
<dbReference type="InterPro" id="IPR021791">
    <property type="entry name" value="Phage_TAC_11"/>
</dbReference>
<organism evidence="1 2">
    <name type="scientific">Paracoccus gahaiensis</name>
    <dbReference type="NCBI Taxonomy" id="1706839"/>
    <lineage>
        <taxon>Bacteria</taxon>
        <taxon>Pseudomonadati</taxon>
        <taxon>Pseudomonadota</taxon>
        <taxon>Alphaproteobacteria</taxon>
        <taxon>Rhodobacterales</taxon>
        <taxon>Paracoccaceae</taxon>
        <taxon>Paracoccus</taxon>
    </lineage>
</organism>
<sequence length="104" mass="10678">MANALRGEVAVVLDGQPHVARLTLGALAELEGQLQIDGLAGLVARLDEGRFSSAEILAVVVAGLRGAGWTGSAQDLRAVQIEGGPLEAARIAARLLALAFRAPE</sequence>
<dbReference type="EMBL" id="SUNI01000001">
    <property type="protein sequence ID" value="TJZ94031.1"/>
    <property type="molecule type" value="Genomic_DNA"/>
</dbReference>
<accession>A0A4U0REZ4</accession>
<evidence type="ECO:0000313" key="1">
    <source>
        <dbReference type="EMBL" id="TJZ94031.1"/>
    </source>
</evidence>
<dbReference type="AlphaFoldDB" id="A0A4U0REZ4"/>
<dbReference type="RefSeq" id="WP_136884167.1">
    <property type="nucleotide sequence ID" value="NZ_SUNI01000001.1"/>
</dbReference>
<reference evidence="1 2" key="1">
    <citation type="submission" date="2019-04" db="EMBL/GenBank/DDBJ databases">
        <authorList>
            <person name="Li J."/>
        </authorList>
    </citation>
    <scope>NUCLEOTIDE SEQUENCE [LARGE SCALE GENOMIC DNA]</scope>
    <source>
        <strain evidence="1 2">KCTC 42687</strain>
    </source>
</reference>
<dbReference type="OrthoDB" id="7206814at2"/>